<evidence type="ECO:0000256" key="4">
    <source>
        <dbReference type="ARBA" id="ARBA00022676"/>
    </source>
</evidence>
<reference evidence="13" key="1">
    <citation type="journal article" date="2014" name="Proc. Natl. Acad. Sci. U.S.A.">
        <title>Extensive sampling of basidiomycete genomes demonstrates inadequacy of the white-rot/brown-rot paradigm for wood decay fungi.</title>
        <authorList>
            <person name="Riley R."/>
            <person name="Salamov A.A."/>
            <person name="Brown D.W."/>
            <person name="Nagy L.G."/>
            <person name="Floudas D."/>
            <person name="Held B.W."/>
            <person name="Levasseur A."/>
            <person name="Lombard V."/>
            <person name="Morin E."/>
            <person name="Otillar R."/>
            <person name="Lindquist E.A."/>
            <person name="Sun H."/>
            <person name="LaButti K.M."/>
            <person name="Schmutz J."/>
            <person name="Jabbour D."/>
            <person name="Luo H."/>
            <person name="Baker S.E."/>
            <person name="Pisabarro A.G."/>
            <person name="Walton J.D."/>
            <person name="Blanchette R.A."/>
            <person name="Henrissat B."/>
            <person name="Martin F."/>
            <person name="Cullen D."/>
            <person name="Hibbett D.S."/>
            <person name="Grigoriev I.V."/>
        </authorList>
    </citation>
    <scope>NUCLEOTIDE SEQUENCE [LARGE SCALE GENOMIC DNA]</scope>
    <source>
        <strain evidence="13">MUCL 33604</strain>
    </source>
</reference>
<evidence type="ECO:0000256" key="9">
    <source>
        <dbReference type="ARBA" id="ARBA00023136"/>
    </source>
</evidence>
<accession>A0A067Q861</accession>
<evidence type="ECO:0000256" key="7">
    <source>
        <dbReference type="ARBA" id="ARBA00022824"/>
    </source>
</evidence>
<evidence type="ECO:0000256" key="2">
    <source>
        <dbReference type="ARBA" id="ARBA00004922"/>
    </source>
</evidence>
<gene>
    <name evidence="12" type="ORF">JAAARDRAFT_149173</name>
</gene>
<dbReference type="Pfam" id="PF03155">
    <property type="entry name" value="Alg6_Alg8"/>
    <property type="match status" value="2"/>
</dbReference>
<dbReference type="EMBL" id="KL197711">
    <property type="protein sequence ID" value="KDQ62345.1"/>
    <property type="molecule type" value="Genomic_DNA"/>
</dbReference>
<feature type="compositionally biased region" description="Basic and acidic residues" evidence="11">
    <location>
        <begin position="548"/>
        <end position="568"/>
    </location>
</feature>
<dbReference type="EC" id="2.4.1.-" evidence="10"/>
<evidence type="ECO:0000256" key="10">
    <source>
        <dbReference type="RuleBase" id="RU363110"/>
    </source>
</evidence>
<keyword evidence="9 10" id="KW-0472">Membrane</keyword>
<dbReference type="Proteomes" id="UP000027265">
    <property type="component" value="Unassembled WGS sequence"/>
</dbReference>
<proteinExistence type="inferred from homology"/>
<evidence type="ECO:0000256" key="11">
    <source>
        <dbReference type="SAM" id="MobiDB-lite"/>
    </source>
</evidence>
<comment type="pathway">
    <text evidence="2 10">Protein modification; protein glycosylation.</text>
</comment>
<dbReference type="PANTHER" id="PTHR12413">
    <property type="entry name" value="DOLICHYL GLYCOSYLTRANSFERASE"/>
    <property type="match status" value="1"/>
</dbReference>
<feature type="region of interest" description="Disordered" evidence="11">
    <location>
        <begin position="1"/>
        <end position="157"/>
    </location>
</feature>
<evidence type="ECO:0000256" key="5">
    <source>
        <dbReference type="ARBA" id="ARBA00022679"/>
    </source>
</evidence>
<dbReference type="STRING" id="933084.A0A067Q861"/>
<dbReference type="InterPro" id="IPR004856">
    <property type="entry name" value="Glyco_trans_ALG6/ALG8"/>
</dbReference>
<protein>
    <recommendedName>
        <fullName evidence="10">Alpha-1,3-glucosyltransferase</fullName>
        <ecNumber evidence="10">2.4.1.-</ecNumber>
    </recommendedName>
</protein>
<name>A0A067Q861_9AGAM</name>
<evidence type="ECO:0000256" key="3">
    <source>
        <dbReference type="ARBA" id="ARBA00008715"/>
    </source>
</evidence>
<dbReference type="OrthoDB" id="5589195at2759"/>
<feature type="transmembrane region" description="Helical" evidence="10">
    <location>
        <begin position="711"/>
        <end position="729"/>
    </location>
</feature>
<feature type="compositionally biased region" description="Low complexity" evidence="11">
    <location>
        <begin position="23"/>
        <end position="40"/>
    </location>
</feature>
<keyword evidence="7 10" id="KW-0256">Endoplasmic reticulum</keyword>
<feature type="region of interest" description="Disordered" evidence="11">
    <location>
        <begin position="746"/>
        <end position="768"/>
    </location>
</feature>
<feature type="compositionally biased region" description="Polar residues" evidence="11">
    <location>
        <begin position="53"/>
        <end position="63"/>
    </location>
</feature>
<feature type="transmembrane region" description="Helical" evidence="10">
    <location>
        <begin position="399"/>
        <end position="417"/>
    </location>
</feature>
<dbReference type="AlphaFoldDB" id="A0A067Q861"/>
<dbReference type="UniPathway" id="UPA00378"/>
<comment type="similarity">
    <text evidence="3 10">Belongs to the ALG6/ALG8 glucosyltransferase family.</text>
</comment>
<feature type="transmembrane region" description="Helical" evidence="10">
    <location>
        <begin position="606"/>
        <end position="631"/>
    </location>
</feature>
<keyword evidence="13" id="KW-1185">Reference proteome</keyword>
<evidence type="ECO:0000256" key="1">
    <source>
        <dbReference type="ARBA" id="ARBA00004477"/>
    </source>
</evidence>
<feature type="transmembrane region" description="Helical" evidence="10">
    <location>
        <begin position="651"/>
        <end position="670"/>
    </location>
</feature>
<dbReference type="GO" id="GO:0005789">
    <property type="term" value="C:endoplasmic reticulum membrane"/>
    <property type="evidence" value="ECO:0007669"/>
    <property type="project" value="UniProtKB-SubCell"/>
</dbReference>
<keyword evidence="8 10" id="KW-1133">Transmembrane helix</keyword>
<dbReference type="InParanoid" id="A0A067Q861"/>
<keyword evidence="5 10" id="KW-0808">Transferase</keyword>
<dbReference type="PANTHER" id="PTHR12413:SF1">
    <property type="entry name" value="DOLICHYL PYROPHOSPHATE MAN9GLCNAC2 ALPHA-1,3-GLUCOSYLTRANSFERASE"/>
    <property type="match status" value="1"/>
</dbReference>
<feature type="transmembrane region" description="Helical" evidence="10">
    <location>
        <begin position="424"/>
        <end position="443"/>
    </location>
</feature>
<feature type="region of interest" description="Disordered" evidence="11">
    <location>
        <begin position="526"/>
        <end position="575"/>
    </location>
</feature>
<feature type="transmembrane region" description="Helical" evidence="10">
    <location>
        <begin position="677"/>
        <end position="699"/>
    </location>
</feature>
<feature type="compositionally biased region" description="Low complexity" evidence="11">
    <location>
        <begin position="88"/>
        <end position="106"/>
    </location>
</feature>
<comment type="subcellular location">
    <subcellularLocation>
        <location evidence="1 10">Endoplasmic reticulum membrane</location>
        <topology evidence="1 10">Multi-pass membrane protein</topology>
    </subcellularLocation>
</comment>
<dbReference type="HOGENOM" id="CLU_008110_1_0_1"/>
<feature type="transmembrane region" description="Helical" evidence="10">
    <location>
        <begin position="310"/>
        <end position="331"/>
    </location>
</feature>
<feature type="compositionally biased region" description="Low complexity" evidence="11">
    <location>
        <begin position="746"/>
        <end position="759"/>
    </location>
</feature>
<evidence type="ECO:0000313" key="12">
    <source>
        <dbReference type="EMBL" id="KDQ62345.1"/>
    </source>
</evidence>
<keyword evidence="4 10" id="KW-0328">Glycosyltransferase</keyword>
<dbReference type="FunCoup" id="A0A067Q861">
    <property type="interactions" value="732"/>
</dbReference>
<keyword evidence="6 10" id="KW-0812">Transmembrane</keyword>
<organism evidence="12 13">
    <name type="scientific">Jaapia argillacea MUCL 33604</name>
    <dbReference type="NCBI Taxonomy" id="933084"/>
    <lineage>
        <taxon>Eukaryota</taxon>
        <taxon>Fungi</taxon>
        <taxon>Dikarya</taxon>
        <taxon>Basidiomycota</taxon>
        <taxon>Agaricomycotina</taxon>
        <taxon>Agaricomycetes</taxon>
        <taxon>Agaricomycetidae</taxon>
        <taxon>Jaapiales</taxon>
        <taxon>Jaapiaceae</taxon>
        <taxon>Jaapia</taxon>
    </lineage>
</organism>
<feature type="transmembrane region" description="Helical" evidence="10">
    <location>
        <begin position="495"/>
        <end position="516"/>
    </location>
</feature>
<evidence type="ECO:0000313" key="13">
    <source>
        <dbReference type="Proteomes" id="UP000027265"/>
    </source>
</evidence>
<dbReference type="GO" id="GO:0042281">
    <property type="term" value="F:dolichyl pyrophosphate Man9GlcNAc2 alpha-1,3-glucosyltransferase activity"/>
    <property type="evidence" value="ECO:0007669"/>
    <property type="project" value="TreeGrafter"/>
</dbReference>
<sequence>MEEFLTQFPPNGTIRKKPKRLRTTSTQSDAGAGAGSAQDGPSLNTPVLRHRFSTQSMNSYADSETSEIHAPIPRRHHIQTTETRHWLRSSSHSPGPSSSRDLSPLSTPNHRSLSPLRHESFSAHQQAFPASSSSTSFPSPLPHLHHHTRHDSTSSHNQLRHHLSFSALVELEKEKEKERVEEMSGMGRRWLKWMHRNGMKEWVLGAVIGGSMWVKWCVSLGSYSGQGTPPMFGDYEAQRHWMELTIHLPISEWYKYDLQYWGLDYPPLTAYVSWLCGIIGNVMDSSWFALDASRGIETPESKLYMRSTVLALDTLVYVPAVYLFTRIWLGYRSKRTQNLAMMTMLLQPSLILIDFGHFQYNGVMLGLTLLAFTCFTRGRDLLGCIAFVLSLGFKQMSLYYAPAIGSYLIGKCLYLGVRDGTRHFIRLGVTTLLAFLLLFLPFLPPLSPVSFPTCILDPITRMFPFNRGLFEDKVANFWCASDVVLKWRKWVGKGGLVKLSGGLTVVGFLPGVVGLVRSGWMTRVRSGEGLPNTPESKHEGDGDEGEEDEHHHDEPNHTHDDNTRHDVESPEEGDGSIPITSLLPHALLTSSLSFFLFSFQVHEKTILVPMLAVMIVMAGASVDSAAFEWAVLVNNVGVFSMWPLLKKDGLALQYIVVTLLWNKVIGYRPFHTDSISLVRILAIAVYAGMAILHILELMISPPPRYPDLFPVLNVLLSTPVFVLAWLWSIKCGIEAFWALGGLGSSSTSSSSSTLFPTSTKLGGGVTGRRERKLSMLSTISEKTVDGHGESRREFRKSLGVGSGSGSGVGVSSGLALNGLGSGHGRWRAGS</sequence>
<evidence type="ECO:0000256" key="6">
    <source>
        <dbReference type="ARBA" id="ARBA00022692"/>
    </source>
</evidence>
<evidence type="ECO:0000256" key="8">
    <source>
        <dbReference type="ARBA" id="ARBA00022989"/>
    </source>
</evidence>